<evidence type="ECO:0000256" key="2">
    <source>
        <dbReference type="SAM" id="MobiDB-lite"/>
    </source>
</evidence>
<gene>
    <name evidence="3" type="ORF">XELAEV_18028310mg</name>
</gene>
<protein>
    <submittedName>
        <fullName evidence="3">Uncharacterized protein</fullName>
    </submittedName>
</protein>
<sequence>MSSAMGRTHKAKPERPEKPARERAAAGKMQPGPKSTRSTECRGEPAAGDVSDDSDMDINPWGEQSLHSYISQLPTKSEIKEMLQELTSVIKEEMRDIKRDMSVLAERTEFAETNISKLSLNQKIYEHISHQNEAIQELRRQLEDQENRSRRNNIRIINCNYPISLRYRKFA</sequence>
<evidence type="ECO:0000313" key="4">
    <source>
        <dbReference type="Proteomes" id="UP000694892"/>
    </source>
</evidence>
<dbReference type="AlphaFoldDB" id="A0A974CZ64"/>
<feature type="region of interest" description="Disordered" evidence="2">
    <location>
        <begin position="1"/>
        <end position="56"/>
    </location>
</feature>
<keyword evidence="1" id="KW-0175">Coiled coil</keyword>
<feature type="coiled-coil region" evidence="1">
    <location>
        <begin position="125"/>
        <end position="155"/>
    </location>
</feature>
<reference evidence="4" key="1">
    <citation type="journal article" date="2016" name="Nature">
        <title>Genome evolution in the allotetraploid frog Xenopus laevis.</title>
        <authorList>
            <person name="Session A.M."/>
            <person name="Uno Y."/>
            <person name="Kwon T."/>
            <person name="Chapman J.A."/>
            <person name="Toyoda A."/>
            <person name="Takahashi S."/>
            <person name="Fukui A."/>
            <person name="Hikosaka A."/>
            <person name="Suzuki A."/>
            <person name="Kondo M."/>
            <person name="van Heeringen S.J."/>
            <person name="Quigley I."/>
            <person name="Heinz S."/>
            <person name="Ogino H."/>
            <person name="Ochi H."/>
            <person name="Hellsten U."/>
            <person name="Lyons J.B."/>
            <person name="Simakov O."/>
            <person name="Putnam N."/>
            <person name="Stites J."/>
            <person name="Kuroki Y."/>
            <person name="Tanaka T."/>
            <person name="Michiue T."/>
            <person name="Watanabe M."/>
            <person name="Bogdanovic O."/>
            <person name="Lister R."/>
            <person name="Georgiou G."/>
            <person name="Paranjpe S.S."/>
            <person name="van Kruijsbergen I."/>
            <person name="Shu S."/>
            <person name="Carlson J."/>
            <person name="Kinoshita T."/>
            <person name="Ohta Y."/>
            <person name="Mawaribuchi S."/>
            <person name="Jenkins J."/>
            <person name="Grimwood J."/>
            <person name="Schmutz J."/>
            <person name="Mitros T."/>
            <person name="Mozaffari S.V."/>
            <person name="Suzuki Y."/>
            <person name="Haramoto Y."/>
            <person name="Yamamoto T.S."/>
            <person name="Takagi C."/>
            <person name="Heald R."/>
            <person name="Miller K."/>
            <person name="Haudenschild C."/>
            <person name="Kitzman J."/>
            <person name="Nakayama T."/>
            <person name="Izutsu Y."/>
            <person name="Robert J."/>
            <person name="Fortriede J."/>
            <person name="Burns K."/>
            <person name="Lotay V."/>
            <person name="Karimi K."/>
            <person name="Yasuoka Y."/>
            <person name="Dichmann D.S."/>
            <person name="Flajnik M.F."/>
            <person name="Houston D.W."/>
            <person name="Shendure J."/>
            <person name="DuPasquier L."/>
            <person name="Vize P.D."/>
            <person name="Zorn A.M."/>
            <person name="Ito M."/>
            <person name="Marcotte E.M."/>
            <person name="Wallingford J.B."/>
            <person name="Ito Y."/>
            <person name="Asashima M."/>
            <person name="Ueno N."/>
            <person name="Matsuda Y."/>
            <person name="Veenstra G.J."/>
            <person name="Fujiyama A."/>
            <person name="Harland R.M."/>
            <person name="Taira M."/>
            <person name="Rokhsar D.S."/>
        </authorList>
    </citation>
    <scope>NUCLEOTIDE SEQUENCE [LARGE SCALE GENOMIC DNA]</scope>
    <source>
        <strain evidence="4">J</strain>
    </source>
</reference>
<evidence type="ECO:0000313" key="3">
    <source>
        <dbReference type="EMBL" id="OCT81490.1"/>
    </source>
</evidence>
<proteinExistence type="predicted"/>
<accession>A0A974CZ64</accession>
<evidence type="ECO:0000256" key="1">
    <source>
        <dbReference type="SAM" id="Coils"/>
    </source>
</evidence>
<name>A0A974CZ64_XENLA</name>
<organism evidence="3 4">
    <name type="scientific">Xenopus laevis</name>
    <name type="common">African clawed frog</name>
    <dbReference type="NCBI Taxonomy" id="8355"/>
    <lineage>
        <taxon>Eukaryota</taxon>
        <taxon>Metazoa</taxon>
        <taxon>Chordata</taxon>
        <taxon>Craniata</taxon>
        <taxon>Vertebrata</taxon>
        <taxon>Euteleostomi</taxon>
        <taxon>Amphibia</taxon>
        <taxon>Batrachia</taxon>
        <taxon>Anura</taxon>
        <taxon>Pipoidea</taxon>
        <taxon>Pipidae</taxon>
        <taxon>Xenopodinae</taxon>
        <taxon>Xenopus</taxon>
        <taxon>Xenopus</taxon>
    </lineage>
</organism>
<dbReference type="EMBL" id="CM004474">
    <property type="protein sequence ID" value="OCT81490.1"/>
    <property type="molecule type" value="Genomic_DNA"/>
</dbReference>
<dbReference type="Proteomes" id="UP000694892">
    <property type="component" value="Chromosome 5L"/>
</dbReference>
<feature type="compositionally biased region" description="Basic and acidic residues" evidence="2">
    <location>
        <begin position="11"/>
        <end position="25"/>
    </location>
</feature>